<dbReference type="InterPro" id="IPR002347">
    <property type="entry name" value="SDR_fam"/>
</dbReference>
<dbReference type="PRINTS" id="PR00081">
    <property type="entry name" value="GDHRDH"/>
</dbReference>
<comment type="caution">
    <text evidence="4">The sequence shown here is derived from an EMBL/GenBank/DDBJ whole genome shotgun (WGS) entry which is preliminary data.</text>
</comment>
<gene>
    <name evidence="4" type="ORF">JOC86_003672</name>
</gene>
<evidence type="ECO:0000256" key="3">
    <source>
        <dbReference type="RuleBase" id="RU000363"/>
    </source>
</evidence>
<protein>
    <submittedName>
        <fullName evidence="4">Short-subunit dehydrogenase</fullName>
    </submittedName>
</protein>
<dbReference type="Gene3D" id="3.40.50.720">
    <property type="entry name" value="NAD(P)-binding Rossmann-like Domain"/>
    <property type="match status" value="1"/>
</dbReference>
<dbReference type="PANTHER" id="PTHR44196:SF1">
    <property type="entry name" value="DEHYDROGENASE_REDUCTASE SDR FAMILY MEMBER 7B"/>
    <property type="match status" value="1"/>
</dbReference>
<dbReference type="CDD" id="cd05233">
    <property type="entry name" value="SDR_c"/>
    <property type="match status" value="1"/>
</dbReference>
<proteinExistence type="inferred from homology"/>
<dbReference type="PANTHER" id="PTHR44196">
    <property type="entry name" value="DEHYDROGENASE/REDUCTASE SDR FAMILY MEMBER 7B"/>
    <property type="match status" value="1"/>
</dbReference>
<evidence type="ECO:0000313" key="4">
    <source>
        <dbReference type="EMBL" id="MBM7587099.1"/>
    </source>
</evidence>
<dbReference type="EMBL" id="JAFBDZ010000004">
    <property type="protein sequence ID" value="MBM7587099.1"/>
    <property type="molecule type" value="Genomic_DNA"/>
</dbReference>
<dbReference type="RefSeq" id="WP_205174307.1">
    <property type="nucleotide sequence ID" value="NZ_JAFBDZ010000004.1"/>
</dbReference>
<dbReference type="SUPFAM" id="SSF51735">
    <property type="entry name" value="NAD(P)-binding Rossmann-fold domains"/>
    <property type="match status" value="1"/>
</dbReference>
<evidence type="ECO:0000256" key="1">
    <source>
        <dbReference type="ARBA" id="ARBA00006484"/>
    </source>
</evidence>
<reference evidence="4 5" key="1">
    <citation type="submission" date="2021-01" db="EMBL/GenBank/DDBJ databases">
        <title>Genomic Encyclopedia of Type Strains, Phase IV (KMG-IV): sequencing the most valuable type-strain genomes for metagenomic binning, comparative biology and taxonomic classification.</title>
        <authorList>
            <person name="Goeker M."/>
        </authorList>
    </citation>
    <scope>NUCLEOTIDE SEQUENCE [LARGE SCALE GENOMIC DNA]</scope>
    <source>
        <strain evidence="4 5">DSM 24834</strain>
    </source>
</reference>
<evidence type="ECO:0000256" key="2">
    <source>
        <dbReference type="ARBA" id="ARBA00023002"/>
    </source>
</evidence>
<dbReference type="PROSITE" id="PS00061">
    <property type="entry name" value="ADH_SHORT"/>
    <property type="match status" value="1"/>
</dbReference>
<accession>A0ABS2NGZ2</accession>
<dbReference type="InterPro" id="IPR036291">
    <property type="entry name" value="NAD(P)-bd_dom_sf"/>
</dbReference>
<dbReference type="InterPro" id="IPR020904">
    <property type="entry name" value="Sc_DH/Rdtase_CS"/>
</dbReference>
<sequence>MKSVVISGGGSGLGKELGVLLSKKGMQAILLGRTEKKLLETSEIIKKNGGEASYYVLDITAHAEVKKTVCEINENHDVEMLINNAGVGYFGPILESTDQQLLEMFQTNVFGSIYLTKSFLPMFLKNSTGTILNIISTAGLRGKKNEALYVSSKFALRGFSESLQKEYEGDALKIVNAYMGGMDTPFWDESDHITDKSRMRTPKDVAEMILKELPMKDKIVIESKK</sequence>
<dbReference type="Proteomes" id="UP001646157">
    <property type="component" value="Unassembled WGS sequence"/>
</dbReference>
<dbReference type="Pfam" id="PF00106">
    <property type="entry name" value="adh_short"/>
    <property type="match status" value="1"/>
</dbReference>
<keyword evidence="5" id="KW-1185">Reference proteome</keyword>
<keyword evidence="2" id="KW-0560">Oxidoreductase</keyword>
<evidence type="ECO:0000313" key="5">
    <source>
        <dbReference type="Proteomes" id="UP001646157"/>
    </source>
</evidence>
<dbReference type="PRINTS" id="PR00080">
    <property type="entry name" value="SDRFAMILY"/>
</dbReference>
<name>A0ABS2NGZ2_9BACI</name>
<comment type="similarity">
    <text evidence="1 3">Belongs to the short-chain dehydrogenases/reductases (SDR) family.</text>
</comment>
<organism evidence="4 5">
    <name type="scientific">Rossellomorea pakistanensis</name>
    <dbReference type="NCBI Taxonomy" id="992288"/>
    <lineage>
        <taxon>Bacteria</taxon>
        <taxon>Bacillati</taxon>
        <taxon>Bacillota</taxon>
        <taxon>Bacilli</taxon>
        <taxon>Bacillales</taxon>
        <taxon>Bacillaceae</taxon>
        <taxon>Rossellomorea</taxon>
    </lineage>
</organism>